<proteinExistence type="predicted"/>
<reference evidence="3" key="1">
    <citation type="journal article" date="2021" name="PeerJ">
        <title>Extensive microbial diversity within the chicken gut microbiome revealed by metagenomics and culture.</title>
        <authorList>
            <person name="Gilroy R."/>
            <person name="Ravi A."/>
            <person name="Getino M."/>
            <person name="Pursley I."/>
            <person name="Horton D.L."/>
            <person name="Alikhan N.F."/>
            <person name="Baker D."/>
            <person name="Gharbi K."/>
            <person name="Hall N."/>
            <person name="Watson M."/>
            <person name="Adriaenssens E.M."/>
            <person name="Foster-Nyarko E."/>
            <person name="Jarju S."/>
            <person name="Secka A."/>
            <person name="Antonio M."/>
            <person name="Oren A."/>
            <person name="Chaudhuri R.R."/>
            <person name="La Ragione R."/>
            <person name="Hildebrand F."/>
            <person name="Pallen M.J."/>
        </authorList>
    </citation>
    <scope>NUCLEOTIDE SEQUENCE</scope>
    <source>
        <strain evidence="3">CHK186-1790</strain>
    </source>
</reference>
<feature type="domain" description="SLH" evidence="2">
    <location>
        <begin position="82"/>
        <end position="146"/>
    </location>
</feature>
<protein>
    <submittedName>
        <fullName evidence="3">S-layer homology domain-containing protein</fullName>
    </submittedName>
</protein>
<sequence>GNLTIAEALVLACRLHSTYVGDGATFTGSGGAWYQPYVDYAVETAILSPGTYSDYTATATRAQFASILAAALPAEALTAINSVTALPDVAADAAYAPAVLSLYNAGVLTGSDAAGSFKPDTTIQRSEVATIVTRMADPSLRKTFTLTPAETQEEQTVSSDKRFSNPITAEDLEGTWSATYFDGSIYEYTFSGNQFRRVVEHEFSSLGYTSYTVYEGTYTMTSVPMDGNEDTRRLTLNVTYQETAGDDAKGFSDVGSDSRTMEFTTDLNWPQDAFMWSGAMFYRSEPDVYDRYLLATGAVGERKPTDPDPAVYQYLVNYVKTNGSIVTYGDYAGQYEYVLDPYHNLKGNWNFYLYYDSGADIITLAGSRNWKLEGEDYDSYDLLFINEYALTLTPELTTPFAFTYEGSGSLMHTGYGVETVATADIDPFTFKNSTEAMTFTSYTATVEDGRERDEENCADGLQLMLSALEGYALVPGGYTLTDLGFDQFYA</sequence>
<name>A0A9D2NZQ5_9FIRM</name>
<reference evidence="3" key="2">
    <citation type="submission" date="2021-04" db="EMBL/GenBank/DDBJ databases">
        <authorList>
            <person name="Gilroy R."/>
        </authorList>
    </citation>
    <scope>NUCLEOTIDE SEQUENCE</scope>
    <source>
        <strain evidence="3">CHK186-1790</strain>
    </source>
</reference>
<dbReference type="PROSITE" id="PS51272">
    <property type="entry name" value="SLH"/>
    <property type="match status" value="1"/>
</dbReference>
<comment type="caution">
    <text evidence="3">The sequence shown here is derived from an EMBL/GenBank/DDBJ whole genome shotgun (WGS) entry which is preliminary data.</text>
</comment>
<dbReference type="InterPro" id="IPR001119">
    <property type="entry name" value="SLH_dom"/>
</dbReference>
<keyword evidence="1" id="KW-0677">Repeat</keyword>
<evidence type="ECO:0000313" key="4">
    <source>
        <dbReference type="Proteomes" id="UP000823882"/>
    </source>
</evidence>
<organism evidence="3 4">
    <name type="scientific">Candidatus Intestinimonas pullistercoris</name>
    <dbReference type="NCBI Taxonomy" id="2838623"/>
    <lineage>
        <taxon>Bacteria</taxon>
        <taxon>Bacillati</taxon>
        <taxon>Bacillota</taxon>
        <taxon>Clostridia</taxon>
        <taxon>Eubacteriales</taxon>
        <taxon>Intestinimonas</taxon>
    </lineage>
</organism>
<evidence type="ECO:0000256" key="1">
    <source>
        <dbReference type="ARBA" id="ARBA00022737"/>
    </source>
</evidence>
<feature type="non-terminal residue" evidence="3">
    <location>
        <position position="1"/>
    </location>
</feature>
<gene>
    <name evidence="3" type="ORF">H9701_09185</name>
</gene>
<dbReference type="EMBL" id="DWWJ01000165">
    <property type="protein sequence ID" value="HJC41706.1"/>
    <property type="molecule type" value="Genomic_DNA"/>
</dbReference>
<dbReference type="Pfam" id="PF00395">
    <property type="entry name" value="SLH"/>
    <property type="match status" value="1"/>
</dbReference>
<evidence type="ECO:0000313" key="3">
    <source>
        <dbReference type="EMBL" id="HJC41706.1"/>
    </source>
</evidence>
<evidence type="ECO:0000259" key="2">
    <source>
        <dbReference type="PROSITE" id="PS51272"/>
    </source>
</evidence>
<dbReference type="AlphaFoldDB" id="A0A9D2NZQ5"/>
<accession>A0A9D2NZQ5</accession>
<dbReference type="Proteomes" id="UP000823882">
    <property type="component" value="Unassembled WGS sequence"/>
</dbReference>